<reference evidence="1 2" key="2">
    <citation type="journal article" date="2013" name="J. Biotechnol.">
        <title>Complete genome sequence of the kirromycin producer Streptomyces collinus Tu 365 consisting of a linear chromosome and two linear plasmids.</title>
        <authorList>
            <person name="Ruckert C."/>
            <person name="Szczepanowski R."/>
            <person name="Albersmeier A."/>
            <person name="Goesmann A."/>
            <person name="Iftime D."/>
            <person name="Musiol E.M."/>
            <person name="Blin K."/>
            <person name="Wohlleben W."/>
            <person name="Puhler A."/>
            <person name="Kalinowski J."/>
            <person name="Weber T."/>
        </authorList>
    </citation>
    <scope>NUCLEOTIDE SEQUENCE [LARGE SCALE GENOMIC DNA]</scope>
    <source>
        <strain evidence="2">DSM 40733 / Tue 365</strain>
    </source>
</reference>
<sequence>MAAAEQVGSGEAAFSKASDVKNDLSGQVAGPAIQAGAIHGDVNITMTGLPSVAEAPDQALAEELRKSSQIWRARFSSVDLVNLPRMAMLAQSNAVAAAARKAGLDSTRPFRGQGMAPGEFVRIVRPLFETWDAEAVALCEHTADKVHRGLLVSFESAMRCSNPPEVPLREPTGVLTKDPHLVFSVGARKVVITFDPRWLTTSTATTTLHDAAQEALVFSGIGTVASVSEGGQIRISALVFGQPETMLQAQFEYVKKSVIPEPPGLAAADFRNELSSLEISEPSRRQFRERGTVGRKNIALLFDEDKVLPGQIDQDVLTQVSRVVPEYRRDLGVAIASLFFNDRGVAVVDLAAHFLAREPALWKSLTVPGLTALIKTCNLAVATVSGVSDEQAEDLHAAMHETVDSYLGCVEVDRSLPLHERLLPAHDDYHVAGAELRLVYSAARRALDEANGEDLEAPLDEWRQRGLFRTVKWEKDLEQSAVEEKEAAMIIEAWLNSQTE</sequence>
<organism evidence="1 2">
    <name type="scientific">Streptomyces collinus (strain DSM 40733 / Tue 365)</name>
    <dbReference type="NCBI Taxonomy" id="1214242"/>
    <lineage>
        <taxon>Bacteria</taxon>
        <taxon>Bacillati</taxon>
        <taxon>Actinomycetota</taxon>
        <taxon>Actinomycetes</taxon>
        <taxon>Kitasatosporales</taxon>
        <taxon>Streptomycetaceae</taxon>
        <taxon>Streptomyces</taxon>
    </lineage>
</organism>
<protein>
    <submittedName>
        <fullName evidence="1">Uncharacterized protein</fullName>
    </submittedName>
</protein>
<reference evidence="2" key="1">
    <citation type="submission" date="2012-10" db="EMBL/GenBank/DDBJ databases">
        <title>The complete genome sequence of Streptomyces collinus Tu 365.</title>
        <authorList>
            <person name="Ruckert C."/>
            <person name="Szczepanowski R."/>
            <person name="Goesmann A."/>
            <person name="Pross E.K."/>
            <person name="Musiol E.M."/>
            <person name="Blin K."/>
            <person name="Wohlleben W."/>
            <person name="Puhler A."/>
            <person name="Weber T."/>
            <person name="Kalinowski J."/>
        </authorList>
    </citation>
    <scope>NUCLEOTIDE SEQUENCE [LARGE SCALE GENOMIC DNA]</scope>
    <source>
        <strain evidence="2">DSM 40733 / Tue 365</strain>
    </source>
</reference>
<evidence type="ECO:0000313" key="2">
    <source>
        <dbReference type="Proteomes" id="UP000015423"/>
    </source>
</evidence>
<gene>
    <name evidence="1" type="ORF">B446_27525</name>
</gene>
<dbReference type="EMBL" id="CP006259">
    <property type="protein sequence ID" value="AGS72313.1"/>
    <property type="molecule type" value="Genomic_DNA"/>
</dbReference>
<dbReference type="RefSeq" id="WP_020942723.1">
    <property type="nucleotide sequence ID" value="NC_021985.1"/>
</dbReference>
<keyword evidence="2" id="KW-1185">Reference proteome</keyword>
<dbReference type="HOGENOM" id="CLU_536156_0_0_11"/>
<evidence type="ECO:0000313" key="1">
    <source>
        <dbReference type="EMBL" id="AGS72313.1"/>
    </source>
</evidence>
<proteinExistence type="predicted"/>
<dbReference type="Proteomes" id="UP000015423">
    <property type="component" value="Chromosome"/>
</dbReference>
<dbReference type="eggNOG" id="COG1403">
    <property type="taxonomic scope" value="Bacteria"/>
</dbReference>
<name>S5UYD2_STRC3</name>
<dbReference type="KEGG" id="sci:B446_27525"/>
<dbReference type="AlphaFoldDB" id="S5UYD2"/>
<accession>S5UYD2</accession>